<dbReference type="AlphaFoldDB" id="A0A822XF63"/>
<accession>A0A822XF63</accession>
<protein>
    <submittedName>
        <fullName evidence="1">Uncharacterized protein</fullName>
    </submittedName>
</protein>
<proteinExistence type="predicted"/>
<keyword evidence="2" id="KW-1185">Reference proteome</keyword>
<name>A0A822XF63_NELNU</name>
<dbReference type="EMBL" id="DUZY01000001">
    <property type="protein sequence ID" value="DAD18837.1"/>
    <property type="molecule type" value="Genomic_DNA"/>
</dbReference>
<dbReference type="Proteomes" id="UP000607653">
    <property type="component" value="Unassembled WGS sequence"/>
</dbReference>
<evidence type="ECO:0000313" key="1">
    <source>
        <dbReference type="EMBL" id="DAD18837.1"/>
    </source>
</evidence>
<evidence type="ECO:0000313" key="2">
    <source>
        <dbReference type="Proteomes" id="UP000607653"/>
    </source>
</evidence>
<organism evidence="1 2">
    <name type="scientific">Nelumbo nucifera</name>
    <name type="common">Sacred lotus</name>
    <dbReference type="NCBI Taxonomy" id="4432"/>
    <lineage>
        <taxon>Eukaryota</taxon>
        <taxon>Viridiplantae</taxon>
        <taxon>Streptophyta</taxon>
        <taxon>Embryophyta</taxon>
        <taxon>Tracheophyta</taxon>
        <taxon>Spermatophyta</taxon>
        <taxon>Magnoliopsida</taxon>
        <taxon>Proteales</taxon>
        <taxon>Nelumbonaceae</taxon>
        <taxon>Nelumbo</taxon>
    </lineage>
</organism>
<sequence length="81" mass="9006">MAAQLGDQQAALKPCEAEPLLQPYDCLNQDGSFYLYAFPPLSGSFCLYASSPLSGHFCLYAFPPLSLWDAFLQNLQLQELK</sequence>
<comment type="caution">
    <text evidence="1">The sequence shown here is derived from an EMBL/GenBank/DDBJ whole genome shotgun (WGS) entry which is preliminary data.</text>
</comment>
<reference evidence="1 2" key="1">
    <citation type="journal article" date="2020" name="Mol. Biol. Evol.">
        <title>Distinct Expression and Methylation Patterns for Genes with Different Fates following a Single Whole-Genome Duplication in Flowering Plants.</title>
        <authorList>
            <person name="Shi T."/>
            <person name="Rahmani R.S."/>
            <person name="Gugger P.F."/>
            <person name="Wang M."/>
            <person name="Li H."/>
            <person name="Zhang Y."/>
            <person name="Li Z."/>
            <person name="Wang Q."/>
            <person name="Van de Peer Y."/>
            <person name="Marchal K."/>
            <person name="Chen J."/>
        </authorList>
    </citation>
    <scope>NUCLEOTIDE SEQUENCE [LARGE SCALE GENOMIC DNA]</scope>
    <source>
        <tissue evidence="1">Leaf</tissue>
    </source>
</reference>
<gene>
    <name evidence="1" type="ORF">HUJ06_020300</name>
</gene>